<dbReference type="CDD" id="cd00896">
    <property type="entry name" value="PI3Kc_III"/>
    <property type="match status" value="1"/>
</dbReference>
<dbReference type="SMART" id="SM00145">
    <property type="entry name" value="PI3Ka"/>
    <property type="match status" value="1"/>
</dbReference>
<reference evidence="13 14" key="1">
    <citation type="submission" date="2024-02" db="EMBL/GenBank/DDBJ databases">
        <authorList>
            <person name="Daric V."/>
            <person name="Darras S."/>
        </authorList>
    </citation>
    <scope>NUCLEOTIDE SEQUENCE [LARGE SCALE GENOMIC DNA]</scope>
</reference>
<feature type="compositionally biased region" description="Polar residues" evidence="9">
    <location>
        <begin position="456"/>
        <end position="494"/>
    </location>
</feature>
<dbReference type="InterPro" id="IPR018936">
    <property type="entry name" value="PI3/4_kinase_CS"/>
</dbReference>
<dbReference type="Gene3D" id="2.60.40.150">
    <property type="entry name" value="C2 domain"/>
    <property type="match status" value="1"/>
</dbReference>
<protein>
    <recommendedName>
        <fullName evidence="3 8">Phosphatidylinositol 3-kinase catalytic subunit type 3</fullName>
        <ecNumber evidence="2 8">2.7.1.137</ecNumber>
    </recommendedName>
</protein>
<dbReference type="InterPro" id="IPR015433">
    <property type="entry name" value="PI3/4_kinase"/>
</dbReference>
<evidence type="ECO:0000256" key="8">
    <source>
        <dbReference type="PIRNR" id="PIRNR000587"/>
    </source>
</evidence>
<feature type="domain" description="PI3K/PI4K catalytic" evidence="10">
    <location>
        <begin position="643"/>
        <end position="909"/>
    </location>
</feature>
<dbReference type="Pfam" id="PF00792">
    <property type="entry name" value="PI3K_C2"/>
    <property type="match status" value="1"/>
</dbReference>
<evidence type="ECO:0000259" key="10">
    <source>
        <dbReference type="PROSITE" id="PS50290"/>
    </source>
</evidence>
<accession>A0ABP0F780</accession>
<keyword evidence="6 8" id="KW-0418">Kinase</keyword>
<dbReference type="Pfam" id="PF00454">
    <property type="entry name" value="PI3_PI4_kinase"/>
    <property type="match status" value="1"/>
</dbReference>
<evidence type="ECO:0000256" key="6">
    <source>
        <dbReference type="ARBA" id="ARBA00022777"/>
    </source>
</evidence>
<dbReference type="InterPro" id="IPR011009">
    <property type="entry name" value="Kinase-like_dom_sf"/>
</dbReference>
<feature type="region of interest" description="Disordered" evidence="9">
    <location>
        <begin position="436"/>
        <end position="494"/>
    </location>
</feature>
<dbReference type="SMART" id="SM00146">
    <property type="entry name" value="PI3Kc"/>
    <property type="match status" value="1"/>
</dbReference>
<evidence type="ECO:0000256" key="9">
    <source>
        <dbReference type="SAM" id="MobiDB-lite"/>
    </source>
</evidence>
<evidence type="ECO:0000256" key="7">
    <source>
        <dbReference type="ARBA" id="ARBA00022840"/>
    </source>
</evidence>
<dbReference type="Gene3D" id="3.30.1010.10">
    <property type="entry name" value="Phosphatidylinositol 3-kinase Catalytic Subunit, Chain A, domain 4"/>
    <property type="match status" value="1"/>
</dbReference>
<dbReference type="PROSITE" id="PS51547">
    <property type="entry name" value="C2_PI3K"/>
    <property type="match status" value="1"/>
</dbReference>
<dbReference type="SUPFAM" id="SSF48371">
    <property type="entry name" value="ARM repeat"/>
    <property type="match status" value="1"/>
</dbReference>
<feature type="domain" description="PIK helical" evidence="11">
    <location>
        <begin position="302"/>
        <end position="550"/>
    </location>
</feature>
<comment type="catalytic activity">
    <reaction evidence="8">
        <text>a 1,2-diacyl-sn-glycero-3-phospho-(1D-myo-inositol) + ATP = a 1,2-diacyl-sn-glycero-3-phospho-(1D-myo-inositol-3-phosphate) + ADP + H(+)</text>
        <dbReference type="Rhea" id="RHEA:12709"/>
        <dbReference type="ChEBI" id="CHEBI:15378"/>
        <dbReference type="ChEBI" id="CHEBI:30616"/>
        <dbReference type="ChEBI" id="CHEBI:57880"/>
        <dbReference type="ChEBI" id="CHEBI:58088"/>
        <dbReference type="ChEBI" id="CHEBI:456216"/>
        <dbReference type="EC" id="2.7.1.137"/>
    </reaction>
</comment>
<feature type="domain" description="C2 PI3K-type" evidence="12">
    <location>
        <begin position="30"/>
        <end position="208"/>
    </location>
</feature>
<sequence>MSDAQSGFNHGQNTRPPISDRFHYVYSCDLDANITIKICSLEGTLPKRRYLELLEDPNLKFNDTGDVDTERDSHMFTTVQIFEGGKPISLRIQTSYRHYVTSQGRSLHYWNEWLKLPIRFSDLPRRAVAVVTVWDTHGPGKAIPVGGSTIPLFGKHGTFKQGRRDLCVWPDVQGDGSLNTKTPYKSPERVDQQMTRLSKLAKKHREGHMTKVDWLDRLTFREIEVINEKEKRKDNCMYLMVEFPRVAYKDLDYAVVYFEKDGDEPVYVLANPDLVLVPDHELLESNLIEEKHHKLVRSLRAGQHDLKPNAAVRDQLASIINYPLSKQLTEEEEDLVWKFRSYLKHQKKALTKFLRCVKWERAQERTVALQLLDKWAPIDATDALELLSPRFQNPTVRSYAVNILDQSTDETLVLYLLQLVQALKYENFENIREGLEAVKRSDNPPNPRPSGKDQENTTTTLSKSGAQSIELTQENTNGTSLKTPQSQRESSKLSGSAGNELDLATFLIQRACQNSTLANYFYWYVLVECEEGSETADSERMKVSEMYVTVLRRFSVALLKGNRQCRLRRAQLAGQQKFIDRLVRMMKILQKDGGNRKKKIDKLRAMLCVEKEDGSENAEKMTFTSFDPLPLPIDPEIKVNGIIAEQATLFKSNLMPAKLTFRTIDGQTYTTIFKNGDDLRQDQLVLQIITLMDKLLQKENLDLKLTPYKVLATSSKHGLMQFVDSMPVAEVLNSEGSIQNFFRKHQPSSKDPYGIDHDVMDTYVKSCAGYCVITYLLGVGDRHLDNLLLRKSGALFHIDFGYILGRDPKLLPPPMKLSKEMVEGMGGMSSPHYQDFRKHCYTAFLHIRRHANLILNLFSLMTDASVPDIALEPDKTVKKVQDKFLLELSDEEAVRNMQSLIDESVSALFAVLVEQAHKVAQYWRK</sequence>
<comment type="caution">
    <text evidence="13">The sequence shown here is derived from an EMBL/GenBank/DDBJ whole genome shotgun (WGS) entry which is preliminary data.</text>
</comment>
<evidence type="ECO:0000259" key="12">
    <source>
        <dbReference type="PROSITE" id="PS51547"/>
    </source>
</evidence>
<name>A0ABP0F780_CLALP</name>
<dbReference type="SMART" id="SM00142">
    <property type="entry name" value="PI3K_C2"/>
    <property type="match status" value="1"/>
</dbReference>
<comment type="similarity">
    <text evidence="1">Belongs to the PI3/PI4-kinase family. Type III PI4K subfamily.</text>
</comment>
<dbReference type="Gene3D" id="1.10.1070.11">
    <property type="entry name" value="Phosphatidylinositol 3-/4-kinase, catalytic domain"/>
    <property type="match status" value="1"/>
</dbReference>
<dbReference type="InterPro" id="IPR016024">
    <property type="entry name" value="ARM-type_fold"/>
</dbReference>
<dbReference type="PROSITE" id="PS51545">
    <property type="entry name" value="PIK_HELICAL"/>
    <property type="match status" value="1"/>
</dbReference>
<dbReference type="InterPro" id="IPR042236">
    <property type="entry name" value="PI3K_accessory_sf"/>
</dbReference>
<gene>
    <name evidence="13" type="ORF">CVLEPA_LOCUS5118</name>
</gene>
<evidence type="ECO:0000313" key="13">
    <source>
        <dbReference type="EMBL" id="CAK8675552.1"/>
    </source>
</evidence>
<evidence type="ECO:0000256" key="1">
    <source>
        <dbReference type="ARBA" id="ARBA00006209"/>
    </source>
</evidence>
<dbReference type="Gene3D" id="1.25.40.70">
    <property type="entry name" value="Phosphatidylinositol 3-kinase, accessory domain (PIK)"/>
    <property type="match status" value="1"/>
</dbReference>
<keyword evidence="7 8" id="KW-0067">ATP-binding</keyword>
<dbReference type="InterPro" id="IPR057756">
    <property type="entry name" value="PI3-kinase_type3/VPS34_cat"/>
</dbReference>
<dbReference type="SUPFAM" id="SSF56112">
    <property type="entry name" value="Protein kinase-like (PK-like)"/>
    <property type="match status" value="1"/>
</dbReference>
<dbReference type="InterPro" id="IPR001263">
    <property type="entry name" value="PI3K_accessory_dom"/>
</dbReference>
<organism evidence="13 14">
    <name type="scientific">Clavelina lepadiformis</name>
    <name type="common">Light-bulb sea squirt</name>
    <name type="synonym">Ascidia lepadiformis</name>
    <dbReference type="NCBI Taxonomy" id="159417"/>
    <lineage>
        <taxon>Eukaryota</taxon>
        <taxon>Metazoa</taxon>
        <taxon>Chordata</taxon>
        <taxon>Tunicata</taxon>
        <taxon>Ascidiacea</taxon>
        <taxon>Aplousobranchia</taxon>
        <taxon>Clavelinidae</taxon>
        <taxon>Clavelina</taxon>
    </lineage>
</organism>
<dbReference type="InterPro" id="IPR000403">
    <property type="entry name" value="PI3/4_kinase_cat_dom"/>
</dbReference>
<keyword evidence="14" id="KW-1185">Reference proteome</keyword>
<evidence type="ECO:0000259" key="11">
    <source>
        <dbReference type="PROSITE" id="PS51545"/>
    </source>
</evidence>
<dbReference type="PROSITE" id="PS50290">
    <property type="entry name" value="PI3_4_KINASE_3"/>
    <property type="match status" value="1"/>
</dbReference>
<evidence type="ECO:0000313" key="14">
    <source>
        <dbReference type="Proteomes" id="UP001642483"/>
    </source>
</evidence>
<evidence type="ECO:0000256" key="4">
    <source>
        <dbReference type="ARBA" id="ARBA00022679"/>
    </source>
</evidence>
<dbReference type="PANTHER" id="PTHR10048">
    <property type="entry name" value="PHOSPHATIDYLINOSITOL KINASE"/>
    <property type="match status" value="1"/>
</dbReference>
<dbReference type="Pfam" id="PF00613">
    <property type="entry name" value="PI3Ka"/>
    <property type="match status" value="1"/>
</dbReference>
<dbReference type="InterPro" id="IPR035892">
    <property type="entry name" value="C2_domain_sf"/>
</dbReference>
<evidence type="ECO:0000256" key="3">
    <source>
        <dbReference type="ARBA" id="ARBA00019787"/>
    </source>
</evidence>
<keyword evidence="4 8" id="KW-0808">Transferase</keyword>
<dbReference type="CDD" id="cd08397">
    <property type="entry name" value="C2_PI3K_class_III"/>
    <property type="match status" value="1"/>
</dbReference>
<dbReference type="InterPro" id="IPR008290">
    <property type="entry name" value="PI3K_Vps34"/>
</dbReference>
<evidence type="ECO:0000256" key="5">
    <source>
        <dbReference type="ARBA" id="ARBA00022741"/>
    </source>
</evidence>
<dbReference type="CDD" id="cd00870">
    <property type="entry name" value="PI3Ka_III"/>
    <property type="match status" value="1"/>
</dbReference>
<dbReference type="SUPFAM" id="SSF49562">
    <property type="entry name" value="C2 domain (Calcium/lipid-binding domain, CaLB)"/>
    <property type="match status" value="1"/>
</dbReference>
<dbReference type="InterPro" id="IPR036940">
    <property type="entry name" value="PI3/4_kinase_cat_sf"/>
</dbReference>
<dbReference type="PROSITE" id="PS00916">
    <property type="entry name" value="PI3_4_KINASE_2"/>
    <property type="match status" value="1"/>
</dbReference>
<dbReference type="EMBL" id="CAWYQH010000024">
    <property type="protein sequence ID" value="CAK8675552.1"/>
    <property type="molecule type" value="Genomic_DNA"/>
</dbReference>
<dbReference type="EC" id="2.7.1.137" evidence="2 8"/>
<proteinExistence type="inferred from homology"/>
<evidence type="ECO:0000256" key="2">
    <source>
        <dbReference type="ARBA" id="ARBA00012073"/>
    </source>
</evidence>
<dbReference type="PANTHER" id="PTHR10048:SF7">
    <property type="entry name" value="PHOSPHATIDYLINOSITOL 3-KINASE CATALYTIC SUBUNIT TYPE 3"/>
    <property type="match status" value="1"/>
</dbReference>
<dbReference type="InterPro" id="IPR002420">
    <property type="entry name" value="PI3K-type_C2_dom"/>
</dbReference>
<dbReference type="PIRSF" id="PIRSF000587">
    <property type="entry name" value="PI3K_Vps34"/>
    <property type="match status" value="1"/>
</dbReference>
<keyword evidence="5 8" id="KW-0547">Nucleotide-binding</keyword>
<dbReference type="PROSITE" id="PS00915">
    <property type="entry name" value="PI3_4_KINASE_1"/>
    <property type="match status" value="1"/>
</dbReference>
<dbReference type="Proteomes" id="UP001642483">
    <property type="component" value="Unassembled WGS sequence"/>
</dbReference>